<feature type="compositionally biased region" description="Polar residues" evidence="2">
    <location>
        <begin position="249"/>
        <end position="265"/>
    </location>
</feature>
<comment type="caution">
    <text evidence="3">The sequence shown here is derived from an EMBL/GenBank/DDBJ whole genome shotgun (WGS) entry which is preliminary data.</text>
</comment>
<dbReference type="EMBL" id="LYOZ01000035">
    <property type="protein sequence ID" value="OCH97526.1"/>
    <property type="molecule type" value="Genomic_DNA"/>
</dbReference>
<sequence length="771" mass="88605">MSKNTLFNFIGLHFTKDIFTSECTKVVLDRNKEESLYYRLELAPTKVELRDKSQAYKLLNHHISIYETERRDNPQLSQYHYTAYFTNAEGEVFRLHVYFNANDELTMNASFSKEEEIGYTPIETPRLEDAFINLAITHVRPVIAQLRKKHKETVKQLEVDFAALEKEAAELLQQGKEHTEEYVGILDNICGVLTDLTPLVRHNLYSKNLHFFQNIQKSLAIEPSDIIDVAEKSSPFEPTKDNSSESEETNQSSKKGKSIHSTQQSEGKKSRKPINTFMKEFRGLDAEMKLLKDLERTLQAQKLEDFLSRIQAFSLTHKQNRQNLTVFAQLQSLYRETQSLGEKVLPTLLFEKKFDLAKQLVSWHHLLDEKYLNLSLQTRNHELLDFILTYGDFNLNNQPVTIKNITYPSAIQVCFDLHSHQSSMGDCLSILLKHGASLCMGDTNGFPFAYSIMSVPNHPFKEALLANRDKTLDSVKFLKELRLLLKHCLSSNQLSQDKSESILEEIDYCNSRLNFLSQPDLNTASGKIYQKKSDEFVERHLSKIIKKLRSDPEIMLLSAQLDASSKRLLQMIGKGRTRSAQRQVANTLDSLDKLLVEQGITIDSFEQVRKDTIEQMQGQLLLINKKIELTELQKEITRRPVIVGKSNKAQRNLDKQQRTLLSEISELEKKYDLQHHVEKTQKLSSELKQFETATKELEKMLNSFSLLQDSLTRFMDALPEVDGEGEVLSENAQSDAIPLVEMLTKFSSIFQSPPNGAKNDESQKNEKKLDL</sequence>
<feature type="coiled-coil region" evidence="1">
    <location>
        <begin position="650"/>
        <end position="700"/>
    </location>
</feature>
<evidence type="ECO:0000313" key="4">
    <source>
        <dbReference type="Proteomes" id="UP000093336"/>
    </source>
</evidence>
<organism evidence="3 4">
    <name type="scientific">Legionella jamestowniensis</name>
    <dbReference type="NCBI Taxonomy" id="455"/>
    <lineage>
        <taxon>Bacteria</taxon>
        <taxon>Pseudomonadati</taxon>
        <taxon>Pseudomonadota</taxon>
        <taxon>Gammaproteobacteria</taxon>
        <taxon>Legionellales</taxon>
        <taxon>Legionellaceae</taxon>
        <taxon>Legionella</taxon>
    </lineage>
</organism>
<keyword evidence="4" id="KW-1185">Reference proteome</keyword>
<keyword evidence="1" id="KW-0175">Coiled coil</keyword>
<evidence type="ECO:0008006" key="5">
    <source>
        <dbReference type="Google" id="ProtNLM"/>
    </source>
</evidence>
<feature type="compositionally biased region" description="Basic and acidic residues" evidence="2">
    <location>
        <begin position="758"/>
        <end position="771"/>
    </location>
</feature>
<evidence type="ECO:0000256" key="1">
    <source>
        <dbReference type="SAM" id="Coils"/>
    </source>
</evidence>
<protein>
    <recommendedName>
        <fullName evidence="5">Coiled-coil-containing protein</fullName>
    </recommendedName>
</protein>
<dbReference type="Proteomes" id="UP000093336">
    <property type="component" value="Unassembled WGS sequence"/>
</dbReference>
<evidence type="ECO:0000256" key="2">
    <source>
        <dbReference type="SAM" id="MobiDB-lite"/>
    </source>
</evidence>
<name>A0ABX2XTE3_9GAMM</name>
<accession>A0ABX2XTE3</accession>
<feature type="region of interest" description="Disordered" evidence="2">
    <location>
        <begin position="750"/>
        <end position="771"/>
    </location>
</feature>
<proteinExistence type="predicted"/>
<reference evidence="3 4" key="1">
    <citation type="submission" date="2016-05" db="EMBL/GenBank/DDBJ databases">
        <authorList>
            <person name="Prochazka B."/>
            <person name="Indra A."/>
            <person name="Hasenberger P."/>
            <person name="Blaschitz M."/>
            <person name="Wagner L."/>
            <person name="Wewalka G."/>
            <person name="Sorschag S."/>
            <person name="Schmid D."/>
            <person name="Ruppitsch W."/>
        </authorList>
    </citation>
    <scope>NUCLEOTIDE SEQUENCE [LARGE SCALE GENOMIC DNA]</scope>
    <source>
        <strain evidence="3 4">974010_12</strain>
    </source>
</reference>
<dbReference type="RefSeq" id="WP_065620999.1">
    <property type="nucleotide sequence ID" value="NZ_LYOZ01000035.1"/>
</dbReference>
<feature type="region of interest" description="Disordered" evidence="2">
    <location>
        <begin position="233"/>
        <end position="272"/>
    </location>
</feature>
<evidence type="ECO:0000313" key="3">
    <source>
        <dbReference type="EMBL" id="OCH97526.1"/>
    </source>
</evidence>
<gene>
    <name evidence="3" type="ORF">A8135_14460</name>
</gene>
<feature type="coiled-coil region" evidence="1">
    <location>
        <begin position="147"/>
        <end position="181"/>
    </location>
</feature>